<reference evidence="1 2" key="1">
    <citation type="submission" date="2022-10" db="EMBL/GenBank/DDBJ databases">
        <title>Chitinophaga nivalis PC15 sp. nov., isolated from Pyeongchang county, South Korea.</title>
        <authorList>
            <person name="Trinh H.N."/>
        </authorList>
    </citation>
    <scope>NUCLEOTIDE SEQUENCE [LARGE SCALE GENOMIC DNA]</scope>
    <source>
        <strain evidence="1 2">PC14</strain>
    </source>
</reference>
<evidence type="ECO:0000313" key="1">
    <source>
        <dbReference type="EMBL" id="MCW3486423.1"/>
    </source>
</evidence>
<evidence type="ECO:0000313" key="2">
    <source>
        <dbReference type="Proteomes" id="UP001207742"/>
    </source>
</evidence>
<dbReference type="EMBL" id="JAPDNS010000002">
    <property type="protein sequence ID" value="MCW3486423.1"/>
    <property type="molecule type" value="Genomic_DNA"/>
</dbReference>
<organism evidence="1 2">
    <name type="scientific">Chitinophaga nivalis</name>
    <dbReference type="NCBI Taxonomy" id="2991709"/>
    <lineage>
        <taxon>Bacteria</taxon>
        <taxon>Pseudomonadati</taxon>
        <taxon>Bacteroidota</taxon>
        <taxon>Chitinophagia</taxon>
        <taxon>Chitinophagales</taxon>
        <taxon>Chitinophagaceae</taxon>
        <taxon>Chitinophaga</taxon>
    </lineage>
</organism>
<sequence>MKNQVPPVTSLYFITLMKAYLRGTKTSKEVVQDLTETVGLLHFTEDREEEMTRLLLRAATEFNKDYYQEIVTHITYAADTTPTRAGVIHQLQALLQGDITARQLQQWGTWHNEQDTDEGAGYFDDIAVDYFCTHLLPEAPAHFGTEQYQQALKIFQSGPQQLKDKVALVLLTEKEKKRFLFYLGDYLQGYTTSEQLNTYLLHTFGMDHQAFPYTPALSIIMQDPAKLPALLKEAAYE</sequence>
<accession>A0ABT3IR18</accession>
<dbReference type="Proteomes" id="UP001207742">
    <property type="component" value="Unassembled WGS sequence"/>
</dbReference>
<comment type="caution">
    <text evidence="1">The sequence shown here is derived from an EMBL/GenBank/DDBJ whole genome shotgun (WGS) entry which is preliminary data.</text>
</comment>
<gene>
    <name evidence="1" type="ORF">OL497_21155</name>
</gene>
<proteinExistence type="predicted"/>
<protein>
    <submittedName>
        <fullName evidence="1">Uncharacterized protein</fullName>
    </submittedName>
</protein>
<keyword evidence="2" id="KW-1185">Reference proteome</keyword>
<name>A0ABT3IR18_9BACT</name>
<dbReference type="RefSeq" id="WP_264733239.1">
    <property type="nucleotide sequence ID" value="NZ_JAPDNR010000001.1"/>
</dbReference>